<feature type="transmembrane region" description="Helical" evidence="1">
    <location>
        <begin position="46"/>
        <end position="67"/>
    </location>
</feature>
<dbReference type="AlphaFoldDB" id="A0A8J8P0L1"/>
<evidence type="ECO:0000256" key="1">
    <source>
        <dbReference type="SAM" id="Phobius"/>
    </source>
</evidence>
<dbReference type="EMBL" id="RRYP01002029">
    <property type="protein sequence ID" value="TNV85216.1"/>
    <property type="molecule type" value="Genomic_DNA"/>
</dbReference>
<protein>
    <submittedName>
        <fullName evidence="2">Uncharacterized protein</fullName>
    </submittedName>
</protein>
<keyword evidence="1" id="KW-1133">Transmembrane helix</keyword>
<sequence length="112" mass="12426">MRVTASFSTQLSLLGFLGPLGAWSMSAMQLVDSTSNSWAEVTKATVARTAMVAILIQGLASIIQIIIQFHMNLFFNSPEMPVNIIKSYSLLSLISKLYQSRIDVSFHVWDNN</sequence>
<keyword evidence="3" id="KW-1185">Reference proteome</keyword>
<name>A0A8J8P0L1_HALGN</name>
<evidence type="ECO:0000313" key="3">
    <source>
        <dbReference type="Proteomes" id="UP000785679"/>
    </source>
</evidence>
<gene>
    <name evidence="2" type="ORF">FGO68_gene2451</name>
</gene>
<accession>A0A8J8P0L1</accession>
<keyword evidence="1" id="KW-0812">Transmembrane</keyword>
<organism evidence="2 3">
    <name type="scientific">Halteria grandinella</name>
    <dbReference type="NCBI Taxonomy" id="5974"/>
    <lineage>
        <taxon>Eukaryota</taxon>
        <taxon>Sar</taxon>
        <taxon>Alveolata</taxon>
        <taxon>Ciliophora</taxon>
        <taxon>Intramacronucleata</taxon>
        <taxon>Spirotrichea</taxon>
        <taxon>Stichotrichia</taxon>
        <taxon>Sporadotrichida</taxon>
        <taxon>Halteriidae</taxon>
        <taxon>Halteria</taxon>
    </lineage>
</organism>
<proteinExistence type="predicted"/>
<comment type="caution">
    <text evidence="2">The sequence shown here is derived from an EMBL/GenBank/DDBJ whole genome shotgun (WGS) entry which is preliminary data.</text>
</comment>
<dbReference type="Proteomes" id="UP000785679">
    <property type="component" value="Unassembled WGS sequence"/>
</dbReference>
<keyword evidence="1" id="KW-0472">Membrane</keyword>
<reference evidence="2" key="1">
    <citation type="submission" date="2019-06" db="EMBL/GenBank/DDBJ databases">
        <authorList>
            <person name="Zheng W."/>
        </authorList>
    </citation>
    <scope>NUCLEOTIDE SEQUENCE</scope>
    <source>
        <strain evidence="2">QDHG01</strain>
    </source>
</reference>
<evidence type="ECO:0000313" key="2">
    <source>
        <dbReference type="EMBL" id="TNV85216.1"/>
    </source>
</evidence>